<feature type="compositionally biased region" description="Polar residues" evidence="2">
    <location>
        <begin position="240"/>
        <end position="249"/>
    </location>
</feature>
<dbReference type="OrthoDB" id="8922241at2759"/>
<evidence type="ECO:0000259" key="3">
    <source>
        <dbReference type="PROSITE" id="PS50157"/>
    </source>
</evidence>
<feature type="compositionally biased region" description="Basic residues" evidence="2">
    <location>
        <begin position="254"/>
        <end position="271"/>
    </location>
</feature>
<keyword evidence="1" id="KW-0863">Zinc-finger</keyword>
<feature type="compositionally biased region" description="Polar residues" evidence="2">
    <location>
        <begin position="162"/>
        <end position="174"/>
    </location>
</feature>
<proteinExistence type="predicted"/>
<keyword evidence="1" id="KW-0862">Zinc</keyword>
<keyword evidence="1" id="KW-0479">Metal-binding</keyword>
<dbReference type="HOGENOM" id="CLU_785540_0_0_1"/>
<organism evidence="4 5">
    <name type="scientific">Pisolithus tinctorius Marx 270</name>
    <dbReference type="NCBI Taxonomy" id="870435"/>
    <lineage>
        <taxon>Eukaryota</taxon>
        <taxon>Fungi</taxon>
        <taxon>Dikarya</taxon>
        <taxon>Basidiomycota</taxon>
        <taxon>Agaricomycotina</taxon>
        <taxon>Agaricomycetes</taxon>
        <taxon>Agaricomycetidae</taxon>
        <taxon>Boletales</taxon>
        <taxon>Sclerodermatineae</taxon>
        <taxon>Pisolithaceae</taxon>
        <taxon>Pisolithus</taxon>
    </lineage>
</organism>
<sequence>MCIPDLTPDSSPTSMGCSTMLMTPENGVSLADIETSPFLPLIESYFEDIVFGDGHCMDHTAPYFDSLEDSLSFEIAGDPFLEAIPGGTACQSADENVHSSPTLHTDLPASDLVPQCLAVPEFSKMQAQLASPPRGVDTSGTRPLTQRPLSRSRSASPATPVNEVQGSIDSSVTPTGEELVTGSQSSQENNDESIEKSPPLRSPSPCSILAKRRRVLETGDGDDDDDDYIPTTRWAHPRVPSNSQMLSNKGDQRTKRRGARRSRSYLKSASKSRSRCPHCRTSFSRAGDVDRHQKSLACPVLKRKAEVDGTLDEARWPCPICGDKLSRNDSQARHFENTHPGVSPSDYGLRLRKRDGKL</sequence>
<feature type="region of interest" description="Disordered" evidence="2">
    <location>
        <begin position="333"/>
        <end position="358"/>
    </location>
</feature>
<dbReference type="PROSITE" id="PS00028">
    <property type="entry name" value="ZINC_FINGER_C2H2_1"/>
    <property type="match status" value="1"/>
</dbReference>
<evidence type="ECO:0000313" key="5">
    <source>
        <dbReference type="Proteomes" id="UP000054217"/>
    </source>
</evidence>
<reference evidence="4 5" key="1">
    <citation type="submission" date="2014-04" db="EMBL/GenBank/DDBJ databases">
        <authorList>
            <consortium name="DOE Joint Genome Institute"/>
            <person name="Kuo A."/>
            <person name="Kohler A."/>
            <person name="Costa M.D."/>
            <person name="Nagy L.G."/>
            <person name="Floudas D."/>
            <person name="Copeland A."/>
            <person name="Barry K.W."/>
            <person name="Cichocki N."/>
            <person name="Veneault-Fourrey C."/>
            <person name="LaButti K."/>
            <person name="Lindquist E.A."/>
            <person name="Lipzen A."/>
            <person name="Lundell T."/>
            <person name="Morin E."/>
            <person name="Murat C."/>
            <person name="Sun H."/>
            <person name="Tunlid A."/>
            <person name="Henrissat B."/>
            <person name="Grigoriev I.V."/>
            <person name="Hibbett D.S."/>
            <person name="Martin F."/>
            <person name="Nordberg H.P."/>
            <person name="Cantor M.N."/>
            <person name="Hua S.X."/>
        </authorList>
    </citation>
    <scope>NUCLEOTIDE SEQUENCE [LARGE SCALE GENOMIC DNA]</scope>
    <source>
        <strain evidence="4 5">Marx 270</strain>
    </source>
</reference>
<feature type="domain" description="C2H2-type" evidence="3">
    <location>
        <begin position="316"/>
        <end position="344"/>
    </location>
</feature>
<reference evidence="5" key="2">
    <citation type="submission" date="2015-01" db="EMBL/GenBank/DDBJ databases">
        <title>Evolutionary Origins and Diversification of the Mycorrhizal Mutualists.</title>
        <authorList>
            <consortium name="DOE Joint Genome Institute"/>
            <consortium name="Mycorrhizal Genomics Consortium"/>
            <person name="Kohler A."/>
            <person name="Kuo A."/>
            <person name="Nagy L.G."/>
            <person name="Floudas D."/>
            <person name="Copeland A."/>
            <person name="Barry K.W."/>
            <person name="Cichocki N."/>
            <person name="Veneault-Fourrey C."/>
            <person name="LaButti K."/>
            <person name="Lindquist E.A."/>
            <person name="Lipzen A."/>
            <person name="Lundell T."/>
            <person name="Morin E."/>
            <person name="Murat C."/>
            <person name="Riley R."/>
            <person name="Ohm R."/>
            <person name="Sun H."/>
            <person name="Tunlid A."/>
            <person name="Henrissat B."/>
            <person name="Grigoriev I.V."/>
            <person name="Hibbett D.S."/>
            <person name="Martin F."/>
        </authorList>
    </citation>
    <scope>NUCLEOTIDE SEQUENCE [LARGE SCALE GENOMIC DNA]</scope>
    <source>
        <strain evidence="5">Marx 270</strain>
    </source>
</reference>
<protein>
    <recommendedName>
        <fullName evidence="3">C2H2-type domain-containing protein</fullName>
    </recommendedName>
</protein>
<dbReference type="InParanoid" id="A0A0C3JQZ3"/>
<dbReference type="Proteomes" id="UP000054217">
    <property type="component" value="Unassembled WGS sequence"/>
</dbReference>
<evidence type="ECO:0000256" key="2">
    <source>
        <dbReference type="SAM" id="MobiDB-lite"/>
    </source>
</evidence>
<feature type="compositionally biased region" description="Low complexity" evidence="2">
    <location>
        <begin position="147"/>
        <end position="158"/>
    </location>
</feature>
<evidence type="ECO:0000313" key="4">
    <source>
        <dbReference type="EMBL" id="KIO11598.1"/>
    </source>
</evidence>
<dbReference type="EMBL" id="KN831949">
    <property type="protein sequence ID" value="KIO11598.1"/>
    <property type="molecule type" value="Genomic_DNA"/>
</dbReference>
<dbReference type="GO" id="GO:0008270">
    <property type="term" value="F:zinc ion binding"/>
    <property type="evidence" value="ECO:0007669"/>
    <property type="project" value="UniProtKB-KW"/>
</dbReference>
<gene>
    <name evidence="4" type="ORF">M404DRAFT_791023</name>
</gene>
<feature type="region of interest" description="Disordered" evidence="2">
    <location>
        <begin position="127"/>
        <end position="271"/>
    </location>
</feature>
<dbReference type="Gene3D" id="3.30.160.60">
    <property type="entry name" value="Classic Zinc Finger"/>
    <property type="match status" value="1"/>
</dbReference>
<keyword evidence="5" id="KW-1185">Reference proteome</keyword>
<dbReference type="PROSITE" id="PS50157">
    <property type="entry name" value="ZINC_FINGER_C2H2_2"/>
    <property type="match status" value="1"/>
</dbReference>
<dbReference type="InterPro" id="IPR013087">
    <property type="entry name" value="Znf_C2H2_type"/>
</dbReference>
<accession>A0A0C3JQZ3</accession>
<name>A0A0C3JQZ3_PISTI</name>
<feature type="compositionally biased region" description="Acidic residues" evidence="2">
    <location>
        <begin position="219"/>
        <end position="228"/>
    </location>
</feature>
<dbReference type="AlphaFoldDB" id="A0A0C3JQZ3"/>
<evidence type="ECO:0000256" key="1">
    <source>
        <dbReference type="PROSITE-ProRule" id="PRU00042"/>
    </source>
</evidence>